<reference evidence="2 3" key="1">
    <citation type="submission" date="2022-11" db="EMBL/GenBank/DDBJ databases">
        <title>Minimal conservation of predation-associated metabolite biosynthetic gene clusters underscores biosynthetic potential of Myxococcota including descriptions for ten novel species: Archangium lansinium sp. nov., Myxococcus landrumus sp. nov., Nannocystis bai.</title>
        <authorList>
            <person name="Ahearne A."/>
            <person name="Stevens C."/>
            <person name="Phillips K."/>
        </authorList>
    </citation>
    <scope>NUCLEOTIDE SEQUENCE [LARGE SCALE GENOMIC DNA]</scope>
    <source>
        <strain evidence="2 3">MIWBW</strain>
    </source>
</reference>
<dbReference type="Proteomes" id="UP001207654">
    <property type="component" value="Unassembled WGS sequence"/>
</dbReference>
<evidence type="ECO:0000256" key="1">
    <source>
        <dbReference type="SAM" id="MobiDB-lite"/>
    </source>
</evidence>
<keyword evidence="3" id="KW-1185">Reference proteome</keyword>
<accession>A0ABT3ZW34</accession>
<evidence type="ECO:0000313" key="2">
    <source>
        <dbReference type="EMBL" id="MCY1073576.1"/>
    </source>
</evidence>
<protein>
    <submittedName>
        <fullName evidence="2">Uncharacterized protein</fullName>
    </submittedName>
</protein>
<proteinExistence type="predicted"/>
<gene>
    <name evidence="2" type="ORF">OV287_03690</name>
</gene>
<comment type="caution">
    <text evidence="2">The sequence shown here is derived from an EMBL/GenBank/DDBJ whole genome shotgun (WGS) entry which is preliminary data.</text>
</comment>
<organism evidence="2 3">
    <name type="scientific">Archangium lansingense</name>
    <dbReference type="NCBI Taxonomy" id="2995310"/>
    <lineage>
        <taxon>Bacteria</taxon>
        <taxon>Pseudomonadati</taxon>
        <taxon>Myxococcota</taxon>
        <taxon>Myxococcia</taxon>
        <taxon>Myxococcales</taxon>
        <taxon>Cystobacterineae</taxon>
        <taxon>Archangiaceae</taxon>
        <taxon>Archangium</taxon>
    </lineage>
</organism>
<dbReference type="RefSeq" id="WP_267532576.1">
    <property type="nucleotide sequence ID" value="NZ_JAPNKA010000001.1"/>
</dbReference>
<name>A0ABT3ZW34_9BACT</name>
<dbReference type="EMBL" id="JAPNKA010000001">
    <property type="protein sequence ID" value="MCY1073576.1"/>
    <property type="molecule type" value="Genomic_DNA"/>
</dbReference>
<sequence>MKKSEKKVAVQELPGRVLGRVLAEELGLVRGGHGIQIAAATGTRTVQDNGNLDFTGGRPGQSDGD</sequence>
<feature type="region of interest" description="Disordered" evidence="1">
    <location>
        <begin position="46"/>
        <end position="65"/>
    </location>
</feature>
<evidence type="ECO:0000313" key="3">
    <source>
        <dbReference type="Proteomes" id="UP001207654"/>
    </source>
</evidence>